<organism evidence="2 3">
    <name type="scientific">Enterocloster lavalensis</name>
    <dbReference type="NCBI Taxonomy" id="460384"/>
    <lineage>
        <taxon>Bacteria</taxon>
        <taxon>Bacillati</taxon>
        <taxon>Bacillota</taxon>
        <taxon>Clostridia</taxon>
        <taxon>Lachnospirales</taxon>
        <taxon>Lachnospiraceae</taxon>
        <taxon>Enterocloster</taxon>
    </lineage>
</organism>
<evidence type="ECO:0000259" key="1">
    <source>
        <dbReference type="Pfam" id="PF12697"/>
    </source>
</evidence>
<gene>
    <name evidence="2" type="ORF">SAMN05216313_1523</name>
</gene>
<keyword evidence="3" id="KW-1185">Reference proteome</keyword>
<dbReference type="GeneID" id="93280224"/>
<protein>
    <recommendedName>
        <fullName evidence="1">AB hydrolase-1 domain-containing protein</fullName>
    </recommendedName>
</protein>
<dbReference type="InterPro" id="IPR029058">
    <property type="entry name" value="AB_hydrolase_fold"/>
</dbReference>
<dbReference type="Pfam" id="PF12697">
    <property type="entry name" value="Abhydrolase_6"/>
    <property type="match status" value="1"/>
</dbReference>
<sequence>MIDTEQTKIGPIPAIIWGKPSQHMVLAVHGNMSHKADTVIELLTGKAVARGYQVLSFDLPEHGDRKTDPTPCKAAECVRDLETVMEYACARWNHIGLFGCSMGAYFSLLAYRDCNLEQCLFLSPVVDMERLIESMMSWSNVTPDQLREQGEIRSCVGQMLYWDYYCYVKAHPIDRWTPPTRILYGEQDNLCERETVERFALRFSCGLEIVPGGEHFFHTEEQLAAYRDWLDRSFQ</sequence>
<dbReference type="RefSeq" id="WP_092371530.1">
    <property type="nucleotide sequence ID" value="NZ_DAINWJ010000512.1"/>
</dbReference>
<dbReference type="PANTHER" id="PTHR43798:SF6">
    <property type="entry name" value="HYDROLASE, PUTATIVE (AFU_ORTHOLOGUE AFUA_4G13070)-RELATED"/>
    <property type="match status" value="1"/>
</dbReference>
<feature type="domain" description="AB hydrolase-1" evidence="1">
    <location>
        <begin position="25"/>
        <end position="225"/>
    </location>
</feature>
<evidence type="ECO:0000313" key="2">
    <source>
        <dbReference type="EMBL" id="SEU19812.1"/>
    </source>
</evidence>
<dbReference type="InterPro" id="IPR000073">
    <property type="entry name" value="AB_hydrolase_1"/>
</dbReference>
<dbReference type="AlphaFoldDB" id="A0A1I0K7Z0"/>
<dbReference type="SUPFAM" id="SSF53474">
    <property type="entry name" value="alpha/beta-Hydrolases"/>
    <property type="match status" value="1"/>
</dbReference>
<evidence type="ECO:0000313" key="3">
    <source>
        <dbReference type="Proteomes" id="UP000198508"/>
    </source>
</evidence>
<name>A0A1I0K7Z0_9FIRM</name>
<proteinExistence type="predicted"/>
<dbReference type="Proteomes" id="UP000198508">
    <property type="component" value="Unassembled WGS sequence"/>
</dbReference>
<reference evidence="3" key="1">
    <citation type="submission" date="2016-10" db="EMBL/GenBank/DDBJ databases">
        <authorList>
            <person name="Varghese N."/>
            <person name="Submissions S."/>
        </authorList>
    </citation>
    <scope>NUCLEOTIDE SEQUENCE [LARGE SCALE GENOMIC DNA]</scope>
    <source>
        <strain evidence="3">NLAE-zl-G277</strain>
    </source>
</reference>
<dbReference type="EMBL" id="FOIM01000052">
    <property type="protein sequence ID" value="SEU19812.1"/>
    <property type="molecule type" value="Genomic_DNA"/>
</dbReference>
<dbReference type="Gene3D" id="3.40.50.1820">
    <property type="entry name" value="alpha/beta hydrolase"/>
    <property type="match status" value="1"/>
</dbReference>
<dbReference type="PANTHER" id="PTHR43798">
    <property type="entry name" value="MONOACYLGLYCEROL LIPASE"/>
    <property type="match status" value="1"/>
</dbReference>
<accession>A0A1I0K7Z0</accession>
<dbReference type="InterPro" id="IPR050266">
    <property type="entry name" value="AB_hydrolase_sf"/>
</dbReference>
<dbReference type="STRING" id="460384.SAMN05216313_1523"/>